<organism evidence="1">
    <name type="scientific">uncultured Thiotrichaceae bacterium</name>
    <dbReference type="NCBI Taxonomy" id="298394"/>
    <lineage>
        <taxon>Bacteria</taxon>
        <taxon>Pseudomonadati</taxon>
        <taxon>Pseudomonadota</taxon>
        <taxon>Gammaproteobacteria</taxon>
        <taxon>Thiotrichales</taxon>
        <taxon>Thiotrichaceae</taxon>
        <taxon>environmental samples</taxon>
    </lineage>
</organism>
<name>A0A6S6TZC4_9GAMM</name>
<reference evidence="1" key="1">
    <citation type="submission" date="2020-01" db="EMBL/GenBank/DDBJ databases">
        <authorList>
            <person name="Meier V. D."/>
            <person name="Meier V D."/>
        </authorList>
    </citation>
    <scope>NUCLEOTIDE SEQUENCE</scope>
    <source>
        <strain evidence="1">HLG_WM_MAG_09</strain>
    </source>
</reference>
<accession>A0A6S6TZC4</accession>
<gene>
    <name evidence="1" type="ORF">HELGO_WM40374</name>
</gene>
<protein>
    <submittedName>
        <fullName evidence="1">Uncharacterized protein</fullName>
    </submittedName>
</protein>
<sequence length="33" mass="3751">MLADEREEHYTLLSLPLYLAGECRRVVGAINSM</sequence>
<dbReference type="EMBL" id="CACVAT010000365">
    <property type="protein sequence ID" value="CAA6822200.1"/>
    <property type="molecule type" value="Genomic_DNA"/>
</dbReference>
<proteinExistence type="predicted"/>
<evidence type="ECO:0000313" key="1">
    <source>
        <dbReference type="EMBL" id="CAA6822200.1"/>
    </source>
</evidence>
<dbReference type="AlphaFoldDB" id="A0A6S6TZC4"/>